<evidence type="ECO:0000256" key="5">
    <source>
        <dbReference type="ARBA" id="ARBA00022729"/>
    </source>
</evidence>
<dbReference type="PANTHER" id="PTHR30203">
    <property type="entry name" value="OUTER MEMBRANE CATION EFFLUX PROTEIN"/>
    <property type="match status" value="1"/>
</dbReference>
<evidence type="ECO:0000256" key="4">
    <source>
        <dbReference type="ARBA" id="ARBA00022692"/>
    </source>
</evidence>
<dbReference type="RefSeq" id="WP_378998755.1">
    <property type="nucleotide sequence ID" value="NZ_JBHSMT010000027.1"/>
</dbReference>
<evidence type="ECO:0000256" key="6">
    <source>
        <dbReference type="ARBA" id="ARBA00023136"/>
    </source>
</evidence>
<comment type="caution">
    <text evidence="11">The sequence shown here is derived from an EMBL/GenBank/DDBJ whole genome shotgun (WGS) entry which is preliminary data.</text>
</comment>
<feature type="coiled-coil region" evidence="10">
    <location>
        <begin position="242"/>
        <end position="269"/>
    </location>
</feature>
<reference evidence="12" key="1">
    <citation type="journal article" date="2019" name="Int. J. Syst. Evol. Microbiol.">
        <title>The Global Catalogue of Microorganisms (GCM) 10K type strain sequencing project: providing services to taxonomists for standard genome sequencing and annotation.</title>
        <authorList>
            <consortium name="The Broad Institute Genomics Platform"/>
            <consortium name="The Broad Institute Genome Sequencing Center for Infectious Disease"/>
            <person name="Wu L."/>
            <person name="Ma J."/>
        </authorList>
    </citation>
    <scope>NUCLEOTIDE SEQUENCE [LARGE SCALE GENOMIC DNA]</scope>
    <source>
        <strain evidence="12">JCM 17066</strain>
    </source>
</reference>
<dbReference type="PANTHER" id="PTHR30203:SF20">
    <property type="entry name" value="MULTIDRUG RESISTANCE OUTER MEMBRANE PROTEIN MDTP-RELATED"/>
    <property type="match status" value="1"/>
</dbReference>
<evidence type="ECO:0000256" key="9">
    <source>
        <dbReference type="RuleBase" id="RU362097"/>
    </source>
</evidence>
<keyword evidence="4 9" id="KW-0812">Transmembrane</keyword>
<keyword evidence="7 9" id="KW-0564">Palmitate</keyword>
<evidence type="ECO:0000256" key="3">
    <source>
        <dbReference type="ARBA" id="ARBA00022452"/>
    </source>
</evidence>
<sequence length="498" mass="52791">MHFSILPPLLHQSAHTTVILTLAVVLVSGCANMAGIAPHAKPTDSNSLALGSAMGGTAVDGHWPGNAWWQTFSDPQLDALVQQAVSGSSNLKIARARIEQARALAGIARAGTLPQVGAKAEFTRERFTEQGLVPSPLAGNWDWDNEIAMKASYDLDLWGKESSALDAALSAAQVSAAEARSVQLNLETAVVRSYLQLSLQYALRDIAEATLRQQESIVSIARRRLTAGLGTQLDLSQAETALPNSRAEIEQVDEAIALLRNQIAALSGQGPGAGDAIRRPSLAQQRDTAQPPISLPDNVPANLIGRRPDVVAQRWRVEAAGKNIDVAKAAFYPDINISAFLGFQSLGFAGLLTSASGMRGIAPAISLPIFEGGRLRGKLGAETAAYDAAVESYNNTLVLALQSAADQIVKLKSSAQQQRHSQQALALAQKSYDIAQNGFHAGLTEYLSVLNAQTSLLRQQQRVAQARNAYLDAWVQLMQALGGGLGDDLPTPPAQAAL</sequence>
<evidence type="ECO:0000313" key="12">
    <source>
        <dbReference type="Proteomes" id="UP001596045"/>
    </source>
</evidence>
<gene>
    <name evidence="11" type="ORF">ACFPM8_15920</name>
</gene>
<evidence type="ECO:0000256" key="1">
    <source>
        <dbReference type="ARBA" id="ARBA00004370"/>
    </source>
</evidence>
<accession>A0ABW0MEM9</accession>
<keyword evidence="3 9" id="KW-1134">Transmembrane beta strand</keyword>
<dbReference type="Proteomes" id="UP001596045">
    <property type="component" value="Unassembled WGS sequence"/>
</dbReference>
<keyword evidence="10" id="KW-0175">Coiled coil</keyword>
<dbReference type="InterPro" id="IPR003423">
    <property type="entry name" value="OMP_efflux"/>
</dbReference>
<evidence type="ECO:0000256" key="10">
    <source>
        <dbReference type="SAM" id="Coils"/>
    </source>
</evidence>
<keyword evidence="12" id="KW-1185">Reference proteome</keyword>
<comment type="subcellular location">
    <subcellularLocation>
        <location evidence="9">Cell membrane</location>
        <topology evidence="9">Lipid-anchor</topology>
    </subcellularLocation>
    <subcellularLocation>
        <location evidence="1">Membrane</location>
    </subcellularLocation>
</comment>
<dbReference type="InterPro" id="IPR010131">
    <property type="entry name" value="MdtP/NodT-like"/>
</dbReference>
<proteinExistence type="inferred from homology"/>
<dbReference type="Gene3D" id="2.20.200.10">
    <property type="entry name" value="Outer membrane efflux proteins (OEP)"/>
    <property type="match status" value="1"/>
</dbReference>
<dbReference type="Gene3D" id="1.20.1600.10">
    <property type="entry name" value="Outer membrane efflux proteins (OEP)"/>
    <property type="match status" value="1"/>
</dbReference>
<evidence type="ECO:0000256" key="2">
    <source>
        <dbReference type="ARBA" id="ARBA00007613"/>
    </source>
</evidence>
<keyword evidence="8 9" id="KW-0449">Lipoprotein</keyword>
<dbReference type="SUPFAM" id="SSF56954">
    <property type="entry name" value="Outer membrane efflux proteins (OEP)"/>
    <property type="match status" value="1"/>
</dbReference>
<evidence type="ECO:0000313" key="11">
    <source>
        <dbReference type="EMBL" id="MFC5475448.1"/>
    </source>
</evidence>
<evidence type="ECO:0000256" key="8">
    <source>
        <dbReference type="ARBA" id="ARBA00023288"/>
    </source>
</evidence>
<dbReference type="NCBIfam" id="TIGR01845">
    <property type="entry name" value="outer_NodT"/>
    <property type="match status" value="1"/>
</dbReference>
<dbReference type="Pfam" id="PF02321">
    <property type="entry name" value="OEP"/>
    <property type="match status" value="2"/>
</dbReference>
<comment type="similarity">
    <text evidence="2 9">Belongs to the outer membrane factor (OMF) (TC 1.B.17) family.</text>
</comment>
<dbReference type="EMBL" id="JBHSMT010000027">
    <property type="protein sequence ID" value="MFC5475448.1"/>
    <property type="molecule type" value="Genomic_DNA"/>
</dbReference>
<name>A0ABW0MEM9_9BURK</name>
<protein>
    <submittedName>
        <fullName evidence="11">Efflux transporter outer membrane subunit</fullName>
    </submittedName>
</protein>
<keyword evidence="6 9" id="KW-0472">Membrane</keyword>
<organism evidence="11 12">
    <name type="scientific">Paraherbaspirillum soli</name>
    <dbReference type="NCBI Taxonomy" id="631222"/>
    <lineage>
        <taxon>Bacteria</taxon>
        <taxon>Pseudomonadati</taxon>
        <taxon>Pseudomonadota</taxon>
        <taxon>Betaproteobacteria</taxon>
        <taxon>Burkholderiales</taxon>
        <taxon>Oxalobacteraceae</taxon>
        <taxon>Paraherbaspirillum</taxon>
    </lineage>
</organism>
<evidence type="ECO:0000256" key="7">
    <source>
        <dbReference type="ARBA" id="ARBA00023139"/>
    </source>
</evidence>
<keyword evidence="5" id="KW-0732">Signal</keyword>